<evidence type="ECO:0000259" key="2">
    <source>
        <dbReference type="PROSITE" id="PS50181"/>
    </source>
</evidence>
<dbReference type="SMART" id="SM00256">
    <property type="entry name" value="FBOX"/>
    <property type="match status" value="1"/>
</dbReference>
<comment type="caution">
    <text evidence="3">The sequence shown here is derived from an EMBL/GenBank/DDBJ whole genome shotgun (WGS) entry which is preliminary data.</text>
</comment>
<dbReference type="PANTHER" id="PTHR34223:SF88">
    <property type="entry name" value="OS11G0200950 PROTEIN"/>
    <property type="match status" value="1"/>
</dbReference>
<dbReference type="Pfam" id="PF00646">
    <property type="entry name" value="F-box"/>
    <property type="match status" value="1"/>
</dbReference>
<dbReference type="Proteomes" id="UP001231189">
    <property type="component" value="Unassembled WGS sequence"/>
</dbReference>
<feature type="chain" id="PRO_5042081252" description="F-box domain-containing protein" evidence="1">
    <location>
        <begin position="21"/>
        <end position="130"/>
    </location>
</feature>
<dbReference type="InterPro" id="IPR036047">
    <property type="entry name" value="F-box-like_dom_sf"/>
</dbReference>
<feature type="domain" description="F-box" evidence="2">
    <location>
        <begin position="47"/>
        <end position="93"/>
    </location>
</feature>
<accession>A0AAD8S6F7</accession>
<organism evidence="3 4">
    <name type="scientific">Lolium multiflorum</name>
    <name type="common">Italian ryegrass</name>
    <name type="synonym">Lolium perenne subsp. multiflorum</name>
    <dbReference type="NCBI Taxonomy" id="4521"/>
    <lineage>
        <taxon>Eukaryota</taxon>
        <taxon>Viridiplantae</taxon>
        <taxon>Streptophyta</taxon>
        <taxon>Embryophyta</taxon>
        <taxon>Tracheophyta</taxon>
        <taxon>Spermatophyta</taxon>
        <taxon>Magnoliopsida</taxon>
        <taxon>Liliopsida</taxon>
        <taxon>Poales</taxon>
        <taxon>Poaceae</taxon>
        <taxon>BOP clade</taxon>
        <taxon>Pooideae</taxon>
        <taxon>Poodae</taxon>
        <taxon>Poeae</taxon>
        <taxon>Poeae Chloroplast Group 2 (Poeae type)</taxon>
        <taxon>Loliodinae</taxon>
        <taxon>Loliinae</taxon>
        <taxon>Lolium</taxon>
    </lineage>
</organism>
<dbReference type="EMBL" id="JAUUTY010000004">
    <property type="protein sequence ID" value="KAK1646626.1"/>
    <property type="molecule type" value="Genomic_DNA"/>
</dbReference>
<dbReference type="InterPro" id="IPR053197">
    <property type="entry name" value="F-box_SCFL_complex_component"/>
</dbReference>
<evidence type="ECO:0000256" key="1">
    <source>
        <dbReference type="SAM" id="SignalP"/>
    </source>
</evidence>
<dbReference type="Gene3D" id="1.20.1280.50">
    <property type="match status" value="1"/>
</dbReference>
<dbReference type="CDD" id="cd22160">
    <property type="entry name" value="F-box_AtFBL13-like"/>
    <property type="match status" value="1"/>
</dbReference>
<dbReference type="PROSITE" id="PS50181">
    <property type="entry name" value="FBOX"/>
    <property type="match status" value="1"/>
</dbReference>
<reference evidence="3" key="1">
    <citation type="submission" date="2023-07" db="EMBL/GenBank/DDBJ databases">
        <title>A chromosome-level genome assembly of Lolium multiflorum.</title>
        <authorList>
            <person name="Chen Y."/>
            <person name="Copetti D."/>
            <person name="Kolliker R."/>
            <person name="Studer B."/>
        </authorList>
    </citation>
    <scope>NUCLEOTIDE SEQUENCE</scope>
    <source>
        <strain evidence="3">02402/16</strain>
        <tissue evidence="3">Leaf</tissue>
    </source>
</reference>
<feature type="signal peptide" evidence="1">
    <location>
        <begin position="1"/>
        <end position="20"/>
    </location>
</feature>
<keyword evidence="4" id="KW-1185">Reference proteome</keyword>
<keyword evidence="1" id="KW-0732">Signal</keyword>
<dbReference type="InterPro" id="IPR053781">
    <property type="entry name" value="F-box_AtFBL13-like"/>
</dbReference>
<evidence type="ECO:0000313" key="4">
    <source>
        <dbReference type="Proteomes" id="UP001231189"/>
    </source>
</evidence>
<dbReference type="SUPFAM" id="SSF81383">
    <property type="entry name" value="F-box domain"/>
    <property type="match status" value="1"/>
</dbReference>
<gene>
    <name evidence="3" type="ORF">QYE76_064431</name>
</gene>
<evidence type="ECO:0000313" key="3">
    <source>
        <dbReference type="EMBL" id="KAK1646626.1"/>
    </source>
</evidence>
<dbReference type="InterPro" id="IPR001810">
    <property type="entry name" value="F-box_dom"/>
</dbReference>
<dbReference type="PANTHER" id="PTHR34223">
    <property type="entry name" value="OS11G0201299 PROTEIN"/>
    <property type="match status" value="1"/>
</dbReference>
<protein>
    <recommendedName>
        <fullName evidence="2">F-box domain-containing protein</fullName>
    </recommendedName>
</protein>
<name>A0AAD8S6F7_LOLMU</name>
<sequence>MWSMSDLCWVLLFHPVPIAGAPQLFNIMKYQATVSGKRRPVPVASEDNLIDALPDEVLQHVLSFLPAAQAVQTSVIARRWRGLWKSMPILRITSEGRTLNRHGVRKLNKFVNHLLLLRDRSASLHTCCVS</sequence>
<dbReference type="AlphaFoldDB" id="A0AAD8S6F7"/>
<proteinExistence type="predicted"/>